<reference evidence="2 3" key="1">
    <citation type="submission" date="2019-06" db="EMBL/GenBank/DDBJ databases">
        <authorList>
            <person name="Palmer J.M."/>
        </authorList>
    </citation>
    <scope>NUCLEOTIDE SEQUENCE [LARGE SCALE GENOMIC DNA]</scope>
    <source>
        <strain evidence="2 3">TWF191</strain>
        <strain evidence="1">TWF679</strain>
    </source>
</reference>
<comment type="caution">
    <text evidence="2">The sequence shown here is derived from an EMBL/GenBank/DDBJ whole genome shotgun (WGS) entry which is preliminary data.</text>
</comment>
<dbReference type="Proteomes" id="UP000483672">
    <property type="component" value="Unassembled WGS sequence"/>
</dbReference>
<evidence type="ECO:0008006" key="4">
    <source>
        <dbReference type="Google" id="ProtNLM"/>
    </source>
</evidence>
<dbReference type="Proteomes" id="UP000614610">
    <property type="component" value="Unassembled WGS sequence"/>
</dbReference>
<accession>A0A6G1MH36</accession>
<organism evidence="2 3">
    <name type="scientific">Orbilia oligospora</name>
    <name type="common">Nematode-trapping fungus</name>
    <name type="synonym">Arthrobotrys oligospora</name>
    <dbReference type="NCBI Taxonomy" id="2813651"/>
    <lineage>
        <taxon>Eukaryota</taxon>
        <taxon>Fungi</taxon>
        <taxon>Dikarya</taxon>
        <taxon>Ascomycota</taxon>
        <taxon>Pezizomycotina</taxon>
        <taxon>Orbiliomycetes</taxon>
        <taxon>Orbiliales</taxon>
        <taxon>Orbiliaceae</taxon>
        <taxon>Orbilia</taxon>
    </lineage>
</organism>
<dbReference type="AlphaFoldDB" id="A0A6G1MH36"/>
<dbReference type="EMBL" id="WIPF01000113">
    <property type="protein sequence ID" value="KAF3207614.1"/>
    <property type="molecule type" value="Genomic_DNA"/>
</dbReference>
<evidence type="ECO:0000313" key="1">
    <source>
        <dbReference type="EMBL" id="KAF3204449.1"/>
    </source>
</evidence>
<evidence type="ECO:0000313" key="2">
    <source>
        <dbReference type="EMBL" id="KAF3207614.1"/>
    </source>
</evidence>
<dbReference type="InterPro" id="IPR036047">
    <property type="entry name" value="F-box-like_dom_sf"/>
</dbReference>
<gene>
    <name evidence="2" type="ORF">TWF191_001002</name>
    <name evidence="1" type="ORF">TWF679_009815</name>
</gene>
<protein>
    <recommendedName>
        <fullName evidence="4">F-box domain-containing protein</fullName>
    </recommendedName>
</protein>
<dbReference type="OrthoDB" id="5289620at2759"/>
<dbReference type="CDD" id="cd09917">
    <property type="entry name" value="F-box_SF"/>
    <property type="match status" value="1"/>
</dbReference>
<sequence length="419" mass="48162">MEFQPEGPTGQCPSFLENIPPELLSEIIGFLDRRSDMISLLQTSKTMYHETYPHIWHTFEPVFRDGPKRCDLEKLLTITNEKGVNAMGFNHIKEIRFLSGNMRLSLRKLFLVGAGCETMRPYDKGFPGELFDIFSAKLAAGEMKLRRVRLHWEEAGCLSENAQNFLRVLKEYSKSNRLSINAVTDLFSRKAYAHSLQIDAFALECFTNLQLPFLGHTSLTTEADAVQEIEAVVKILQQTQSLEKLELIGNKYARDCDFPISKLPQLEDLQNAITNLKYLKCLTVSGLIFHPSFFLTPPESVTILGLRQIVSISWWRKFAQCPLVNVTELKMKASYLGTRLNGDPSGWLGEDDKEVNEAEDKNYKFFLGGLAMQNLRKFESYRPYFCWPEDFWDLLFERNKGLKKEEVGNYIYLGEGWEA</sequence>
<proteinExistence type="predicted"/>
<name>A0A6G1MH36_ORBOL</name>
<dbReference type="SUPFAM" id="SSF81383">
    <property type="entry name" value="F-box domain"/>
    <property type="match status" value="1"/>
</dbReference>
<dbReference type="EMBL" id="WIWT01000071">
    <property type="protein sequence ID" value="KAF3204449.1"/>
    <property type="molecule type" value="Genomic_DNA"/>
</dbReference>
<evidence type="ECO:0000313" key="3">
    <source>
        <dbReference type="Proteomes" id="UP000483672"/>
    </source>
</evidence>